<keyword evidence="11" id="KW-1185">Reference proteome</keyword>
<organism evidence="10 11">
    <name type="scientific">Nocardioides guangzhouensis</name>
    <dbReference type="NCBI Taxonomy" id="2497878"/>
    <lineage>
        <taxon>Bacteria</taxon>
        <taxon>Bacillati</taxon>
        <taxon>Actinomycetota</taxon>
        <taxon>Actinomycetes</taxon>
        <taxon>Propionibacteriales</taxon>
        <taxon>Nocardioidaceae</taxon>
        <taxon>Nocardioides</taxon>
    </lineage>
</organism>
<evidence type="ECO:0000256" key="4">
    <source>
        <dbReference type="ARBA" id="ARBA00022980"/>
    </source>
</evidence>
<dbReference type="InterPro" id="IPR019927">
    <property type="entry name" value="Ribosomal_uL3_bac/org-type"/>
</dbReference>
<accession>A0A4Q4ZA72</accession>
<dbReference type="SUPFAM" id="SSF50447">
    <property type="entry name" value="Translation proteins"/>
    <property type="match status" value="1"/>
</dbReference>
<evidence type="ECO:0000256" key="6">
    <source>
        <dbReference type="ARBA" id="ARBA00035243"/>
    </source>
</evidence>
<dbReference type="Proteomes" id="UP000295198">
    <property type="component" value="Unassembled WGS sequence"/>
</dbReference>
<proteinExistence type="inferred from homology"/>
<dbReference type="GO" id="GO:0006412">
    <property type="term" value="P:translation"/>
    <property type="evidence" value="ECO:0007669"/>
    <property type="project" value="UniProtKB-UniRule"/>
</dbReference>
<comment type="function">
    <text evidence="7 9">One of the primary rRNA binding proteins, it binds directly near the 3'-end of the 23S rRNA, where it nucleates assembly of the 50S subunit.</text>
</comment>
<comment type="subunit">
    <text evidence="7 9">Part of the 50S ribosomal subunit. Forms a cluster with proteins L14 and L19.</text>
</comment>
<reference evidence="10 11" key="1">
    <citation type="submission" date="2019-01" db="EMBL/GenBank/DDBJ databases">
        <title>Nocardioides guangzhouensis sp. nov., an actinobacterium isolated from soil.</title>
        <authorList>
            <person name="Fu Y."/>
            <person name="Cai Y."/>
            <person name="Lin Z."/>
            <person name="Chen P."/>
        </authorList>
    </citation>
    <scope>NUCLEOTIDE SEQUENCE [LARGE SCALE GENOMIC DNA]</scope>
    <source>
        <strain evidence="10 11">130</strain>
    </source>
</reference>
<dbReference type="Pfam" id="PF00297">
    <property type="entry name" value="Ribosomal_L3"/>
    <property type="match status" value="1"/>
</dbReference>
<dbReference type="InterPro" id="IPR000597">
    <property type="entry name" value="Ribosomal_uL3"/>
</dbReference>
<dbReference type="HAMAP" id="MF_01325_B">
    <property type="entry name" value="Ribosomal_uL3_B"/>
    <property type="match status" value="1"/>
</dbReference>
<dbReference type="FunFam" id="3.30.160.810:FF:000001">
    <property type="entry name" value="50S ribosomal protein L3"/>
    <property type="match status" value="1"/>
</dbReference>
<dbReference type="FunFam" id="2.40.30.10:FF:000004">
    <property type="entry name" value="50S ribosomal protein L3"/>
    <property type="match status" value="1"/>
</dbReference>
<evidence type="ECO:0000256" key="3">
    <source>
        <dbReference type="ARBA" id="ARBA00022884"/>
    </source>
</evidence>
<keyword evidence="4 7" id="KW-0689">Ribosomal protein</keyword>
<dbReference type="InterPro" id="IPR019926">
    <property type="entry name" value="Ribosomal_uL3_CS"/>
</dbReference>
<dbReference type="PANTHER" id="PTHR11229">
    <property type="entry name" value="50S RIBOSOMAL PROTEIN L3"/>
    <property type="match status" value="1"/>
</dbReference>
<dbReference type="OrthoDB" id="9806135at2"/>
<evidence type="ECO:0000256" key="5">
    <source>
        <dbReference type="ARBA" id="ARBA00023274"/>
    </source>
</evidence>
<dbReference type="InterPro" id="IPR009000">
    <property type="entry name" value="Transl_B-barrel_sf"/>
</dbReference>
<keyword evidence="3 7" id="KW-0694">RNA-binding</keyword>
<dbReference type="Gene3D" id="2.40.30.10">
    <property type="entry name" value="Translation factors"/>
    <property type="match status" value="1"/>
</dbReference>
<dbReference type="GO" id="GO:0019843">
    <property type="term" value="F:rRNA binding"/>
    <property type="evidence" value="ECO:0007669"/>
    <property type="project" value="UniProtKB-UniRule"/>
</dbReference>
<keyword evidence="5 7" id="KW-0687">Ribonucleoprotein</keyword>
<name>A0A4Q4ZA72_9ACTN</name>
<comment type="similarity">
    <text evidence="1 7 8">Belongs to the universal ribosomal protein uL3 family.</text>
</comment>
<dbReference type="PROSITE" id="PS00474">
    <property type="entry name" value="RIBOSOMAL_L3"/>
    <property type="match status" value="1"/>
</dbReference>
<dbReference type="PANTHER" id="PTHR11229:SF16">
    <property type="entry name" value="LARGE RIBOSOMAL SUBUNIT PROTEIN UL3C"/>
    <property type="match status" value="1"/>
</dbReference>
<dbReference type="NCBIfam" id="TIGR03625">
    <property type="entry name" value="L3_bact"/>
    <property type="match status" value="1"/>
</dbReference>
<dbReference type="AlphaFoldDB" id="A0A4Q4ZA72"/>
<keyword evidence="2 7" id="KW-0699">rRNA-binding</keyword>
<evidence type="ECO:0000256" key="2">
    <source>
        <dbReference type="ARBA" id="ARBA00022730"/>
    </source>
</evidence>
<dbReference type="GO" id="GO:0022625">
    <property type="term" value="C:cytosolic large ribosomal subunit"/>
    <property type="evidence" value="ECO:0007669"/>
    <property type="project" value="TreeGrafter"/>
</dbReference>
<dbReference type="EMBL" id="SDKM01000021">
    <property type="protein sequence ID" value="RYP84782.1"/>
    <property type="molecule type" value="Genomic_DNA"/>
</dbReference>
<sequence length="223" mass="23272">MTIERNVKGLLGTKLGMTQTWDENNRIVPVTVVAAATNVVTQVRQPETDGYNAIQVGFGEIEGRKVTKPAAGHFARAGVTARRHLVEIRTADAASYAVGQELTAELFEAGDEIDVTGTSKGKGYAGTMKRHGFAGVSASHGAHRNHRKPGSIGACATPGRVFKGMRMSGRMGGDTVTTQNVTVHAVDAEKGLILLKGAVPGPKGGVVVLRSAAKKTVTSGKEA</sequence>
<evidence type="ECO:0000256" key="8">
    <source>
        <dbReference type="RuleBase" id="RU003905"/>
    </source>
</evidence>
<evidence type="ECO:0000313" key="10">
    <source>
        <dbReference type="EMBL" id="RYP84782.1"/>
    </source>
</evidence>
<gene>
    <name evidence="7" type="primary">rplC</name>
    <name evidence="10" type="ORF">EKO23_14810</name>
</gene>
<comment type="caution">
    <text evidence="10">The sequence shown here is derived from an EMBL/GenBank/DDBJ whole genome shotgun (WGS) entry which is preliminary data.</text>
</comment>
<dbReference type="GO" id="GO:0003735">
    <property type="term" value="F:structural constituent of ribosome"/>
    <property type="evidence" value="ECO:0007669"/>
    <property type="project" value="UniProtKB-UniRule"/>
</dbReference>
<protein>
    <recommendedName>
        <fullName evidence="6 7">Large ribosomal subunit protein uL3</fullName>
    </recommendedName>
</protein>
<evidence type="ECO:0000256" key="7">
    <source>
        <dbReference type="HAMAP-Rule" id="MF_01325"/>
    </source>
</evidence>
<evidence type="ECO:0000256" key="9">
    <source>
        <dbReference type="RuleBase" id="RU003906"/>
    </source>
</evidence>
<dbReference type="RefSeq" id="WP_134718611.1">
    <property type="nucleotide sequence ID" value="NZ_SDKM01000021.1"/>
</dbReference>
<dbReference type="Gene3D" id="3.30.160.810">
    <property type="match status" value="1"/>
</dbReference>
<evidence type="ECO:0000256" key="1">
    <source>
        <dbReference type="ARBA" id="ARBA00006540"/>
    </source>
</evidence>
<evidence type="ECO:0000313" key="11">
    <source>
        <dbReference type="Proteomes" id="UP000295198"/>
    </source>
</evidence>